<evidence type="ECO:0000256" key="3">
    <source>
        <dbReference type="ARBA" id="ARBA00022692"/>
    </source>
</evidence>
<dbReference type="PANTHER" id="PTHR23130:SF171">
    <property type="entry name" value="OS01G0895300 PROTEIN"/>
    <property type="match status" value="1"/>
</dbReference>
<evidence type="ECO:0000256" key="1">
    <source>
        <dbReference type="ARBA" id="ARBA00004370"/>
    </source>
</evidence>
<feature type="transmembrane region" description="Helical" evidence="9">
    <location>
        <begin position="427"/>
        <end position="449"/>
    </location>
</feature>
<dbReference type="Pfam" id="PF03351">
    <property type="entry name" value="DOMON"/>
    <property type="match status" value="1"/>
</dbReference>
<feature type="transmembrane region" description="Helical" evidence="9">
    <location>
        <begin position="214"/>
        <end position="235"/>
    </location>
</feature>
<feature type="signal peptide" evidence="10">
    <location>
        <begin position="1"/>
        <end position="20"/>
    </location>
</feature>
<dbReference type="PROSITE" id="PS50939">
    <property type="entry name" value="CYTOCHROME_B561"/>
    <property type="match status" value="1"/>
</dbReference>
<evidence type="ECO:0000313" key="14">
    <source>
        <dbReference type="Proteomes" id="UP001152320"/>
    </source>
</evidence>
<dbReference type="GO" id="GO:0016020">
    <property type="term" value="C:membrane"/>
    <property type="evidence" value="ECO:0007669"/>
    <property type="project" value="UniProtKB-SubCell"/>
</dbReference>
<evidence type="ECO:0000256" key="9">
    <source>
        <dbReference type="SAM" id="Phobius"/>
    </source>
</evidence>
<dbReference type="AlphaFoldDB" id="A0A9Q1C9V7"/>
<feature type="transmembrane region" description="Helical" evidence="9">
    <location>
        <begin position="256"/>
        <end position="274"/>
    </location>
</feature>
<reference evidence="13" key="1">
    <citation type="submission" date="2021-10" db="EMBL/GenBank/DDBJ databases">
        <title>Tropical sea cucumber genome reveals ecological adaptation and Cuvierian tubules defense mechanism.</title>
        <authorList>
            <person name="Chen T."/>
        </authorList>
    </citation>
    <scope>NUCLEOTIDE SEQUENCE</scope>
    <source>
        <strain evidence="13">Nanhai2018</strain>
        <tissue evidence="13">Muscle</tissue>
    </source>
</reference>
<proteinExistence type="predicted"/>
<feature type="transmembrane region" description="Helical" evidence="9">
    <location>
        <begin position="289"/>
        <end position="310"/>
    </location>
</feature>
<dbReference type="Gene3D" id="1.20.120.1770">
    <property type="match status" value="1"/>
</dbReference>
<dbReference type="InterPro" id="IPR005018">
    <property type="entry name" value="DOMON_domain"/>
</dbReference>
<dbReference type="OrthoDB" id="2419613at2759"/>
<evidence type="ECO:0000256" key="5">
    <source>
        <dbReference type="ARBA" id="ARBA00022982"/>
    </source>
</evidence>
<feature type="domain" description="Cytochrome b561" evidence="12">
    <location>
        <begin position="180"/>
        <end position="384"/>
    </location>
</feature>
<keyword evidence="3 9" id="KW-0812">Transmembrane</keyword>
<protein>
    <submittedName>
        <fullName evidence="13">Ferric-chelate reductase 1</fullName>
    </submittedName>
</protein>
<dbReference type="Proteomes" id="UP001152320">
    <property type="component" value="Chromosome 6"/>
</dbReference>
<keyword evidence="5" id="KW-0249">Electron transport</keyword>
<dbReference type="SMART" id="SM00665">
    <property type="entry name" value="B561"/>
    <property type="match status" value="1"/>
</dbReference>
<dbReference type="CDD" id="cd08760">
    <property type="entry name" value="Cyt_b561_FRRS1_like"/>
    <property type="match status" value="1"/>
</dbReference>
<evidence type="ECO:0000256" key="7">
    <source>
        <dbReference type="ARBA" id="ARBA00023136"/>
    </source>
</evidence>
<dbReference type="InterPro" id="IPR006593">
    <property type="entry name" value="Cyt_b561/ferric_Rdtase_TM"/>
</dbReference>
<organism evidence="13 14">
    <name type="scientific">Holothuria leucospilota</name>
    <name type="common">Black long sea cucumber</name>
    <name type="synonym">Mertensiothuria leucospilota</name>
    <dbReference type="NCBI Taxonomy" id="206669"/>
    <lineage>
        <taxon>Eukaryota</taxon>
        <taxon>Metazoa</taxon>
        <taxon>Echinodermata</taxon>
        <taxon>Eleutherozoa</taxon>
        <taxon>Echinozoa</taxon>
        <taxon>Holothuroidea</taxon>
        <taxon>Aspidochirotacea</taxon>
        <taxon>Aspidochirotida</taxon>
        <taxon>Holothuriidae</taxon>
        <taxon>Holothuria</taxon>
    </lineage>
</organism>
<dbReference type="PROSITE" id="PS50836">
    <property type="entry name" value="DOMON"/>
    <property type="match status" value="1"/>
</dbReference>
<keyword evidence="4 10" id="KW-0732">Signal</keyword>
<feature type="region of interest" description="Disordered" evidence="8">
    <location>
        <begin position="394"/>
        <end position="418"/>
    </location>
</feature>
<evidence type="ECO:0000259" key="11">
    <source>
        <dbReference type="PROSITE" id="PS50836"/>
    </source>
</evidence>
<dbReference type="PANTHER" id="PTHR23130">
    <property type="entry name" value="CYTOCHROME B561 AND DOMON DOMAIN-CONTAINING PROTEIN"/>
    <property type="match status" value="1"/>
</dbReference>
<feature type="chain" id="PRO_5040486433" evidence="10">
    <location>
        <begin position="21"/>
        <end position="453"/>
    </location>
</feature>
<feature type="domain" description="DOMON" evidence="11">
    <location>
        <begin position="53"/>
        <end position="169"/>
    </location>
</feature>
<sequence>MKAAIVIALTFASLIGCTISQINNPYSSEGCGKVRTCFSKPPDCDGPTGSDACEMFASWWPSNDNESTHFALFGHSRGYIAVGISKSMGMPDTDVYACTSLNAVKRSYNIPNGKFNEPKTLIGVSDETVTFDDNIVKCQFRRQQSLENGDDTYFNLSGDHLYYSLIALGNNLGNDGTITIHDIDKQSSDKPVSFSSVDKVDTDVTAYKLTKAHAALMIIAWIGFAAPGITVARYFKPAWEKKTACGEKVWFAIHRFDMTTAFLLACAAFVLIFVAERDYVGPSEGTTRFLHAIFGTTIMGLAILNVIMAIFRPHPGTQRRIYYNIAHRSVGLLALTLSVVTIFLGLNIKDPFLPNVSETAFWVLVGFVGFHLLTWLSFEVLPIMIKPKKDDPPLVEAAPESDDLPLDKETGSVNEDETDQDPLYKRVLLNVYSLVVIFTSTWVATMVIISKQD</sequence>
<feature type="transmembrane region" description="Helical" evidence="9">
    <location>
        <begin position="330"/>
        <end position="348"/>
    </location>
</feature>
<evidence type="ECO:0000256" key="6">
    <source>
        <dbReference type="ARBA" id="ARBA00022989"/>
    </source>
</evidence>
<evidence type="ECO:0000313" key="13">
    <source>
        <dbReference type="EMBL" id="KAJ8040684.1"/>
    </source>
</evidence>
<keyword evidence="7 9" id="KW-0472">Membrane</keyword>
<feature type="transmembrane region" description="Helical" evidence="9">
    <location>
        <begin position="360"/>
        <end position="378"/>
    </location>
</feature>
<name>A0A9Q1C9V7_HOLLE</name>
<comment type="subcellular location">
    <subcellularLocation>
        <location evidence="1">Membrane</location>
    </subcellularLocation>
</comment>
<dbReference type="PROSITE" id="PS51257">
    <property type="entry name" value="PROKAR_LIPOPROTEIN"/>
    <property type="match status" value="1"/>
</dbReference>
<evidence type="ECO:0000256" key="4">
    <source>
        <dbReference type="ARBA" id="ARBA00022729"/>
    </source>
</evidence>
<keyword evidence="14" id="KW-1185">Reference proteome</keyword>
<keyword evidence="2" id="KW-0813">Transport</keyword>
<accession>A0A9Q1C9V7</accession>
<dbReference type="EMBL" id="JAIZAY010000006">
    <property type="protein sequence ID" value="KAJ8040684.1"/>
    <property type="molecule type" value="Genomic_DNA"/>
</dbReference>
<evidence type="ECO:0000256" key="8">
    <source>
        <dbReference type="SAM" id="MobiDB-lite"/>
    </source>
</evidence>
<evidence type="ECO:0000259" key="12">
    <source>
        <dbReference type="PROSITE" id="PS50939"/>
    </source>
</evidence>
<keyword evidence="6 9" id="KW-1133">Transmembrane helix</keyword>
<dbReference type="Pfam" id="PF03188">
    <property type="entry name" value="Cytochrom_B561"/>
    <property type="match status" value="1"/>
</dbReference>
<evidence type="ECO:0000256" key="2">
    <source>
        <dbReference type="ARBA" id="ARBA00022448"/>
    </source>
</evidence>
<comment type="caution">
    <text evidence="13">The sequence shown here is derived from an EMBL/GenBank/DDBJ whole genome shotgun (WGS) entry which is preliminary data.</text>
</comment>
<gene>
    <name evidence="13" type="ORF">HOLleu_15047</name>
</gene>
<evidence type="ECO:0000256" key="10">
    <source>
        <dbReference type="SAM" id="SignalP"/>
    </source>
</evidence>